<dbReference type="AlphaFoldDB" id="A0A5C3KRS0"/>
<proteinExistence type="predicted"/>
<evidence type="ECO:0000313" key="1">
    <source>
        <dbReference type="EMBL" id="TFK22885.1"/>
    </source>
</evidence>
<dbReference type="NCBIfam" id="TIGR01571">
    <property type="entry name" value="A_thal_Cys_rich"/>
    <property type="match status" value="1"/>
</dbReference>
<reference evidence="1 2" key="1">
    <citation type="journal article" date="2019" name="Nat. Ecol. Evol.">
        <title>Megaphylogeny resolves global patterns of mushroom evolution.</title>
        <authorList>
            <person name="Varga T."/>
            <person name="Krizsan K."/>
            <person name="Foldi C."/>
            <person name="Dima B."/>
            <person name="Sanchez-Garcia M."/>
            <person name="Sanchez-Ramirez S."/>
            <person name="Szollosi G.J."/>
            <person name="Szarkandi J.G."/>
            <person name="Papp V."/>
            <person name="Albert L."/>
            <person name="Andreopoulos W."/>
            <person name="Angelini C."/>
            <person name="Antonin V."/>
            <person name="Barry K.W."/>
            <person name="Bougher N.L."/>
            <person name="Buchanan P."/>
            <person name="Buyck B."/>
            <person name="Bense V."/>
            <person name="Catcheside P."/>
            <person name="Chovatia M."/>
            <person name="Cooper J."/>
            <person name="Damon W."/>
            <person name="Desjardin D."/>
            <person name="Finy P."/>
            <person name="Geml J."/>
            <person name="Haridas S."/>
            <person name="Hughes K."/>
            <person name="Justo A."/>
            <person name="Karasinski D."/>
            <person name="Kautmanova I."/>
            <person name="Kiss B."/>
            <person name="Kocsube S."/>
            <person name="Kotiranta H."/>
            <person name="LaButti K.M."/>
            <person name="Lechner B.E."/>
            <person name="Liimatainen K."/>
            <person name="Lipzen A."/>
            <person name="Lukacs Z."/>
            <person name="Mihaltcheva S."/>
            <person name="Morgado L.N."/>
            <person name="Niskanen T."/>
            <person name="Noordeloos M.E."/>
            <person name="Ohm R.A."/>
            <person name="Ortiz-Santana B."/>
            <person name="Ovrebo C."/>
            <person name="Racz N."/>
            <person name="Riley R."/>
            <person name="Savchenko A."/>
            <person name="Shiryaev A."/>
            <person name="Soop K."/>
            <person name="Spirin V."/>
            <person name="Szebenyi C."/>
            <person name="Tomsovsky M."/>
            <person name="Tulloss R.E."/>
            <person name="Uehling J."/>
            <person name="Grigoriev I.V."/>
            <person name="Vagvolgyi C."/>
            <person name="Papp T."/>
            <person name="Martin F.M."/>
            <person name="Miettinen O."/>
            <person name="Hibbett D.S."/>
            <person name="Nagy L.G."/>
        </authorList>
    </citation>
    <scope>NUCLEOTIDE SEQUENCE [LARGE SCALE GENOMIC DNA]</scope>
    <source>
        <strain evidence="1 2">CBS 121175</strain>
    </source>
</reference>
<dbReference type="PANTHER" id="PTHR15907">
    <property type="entry name" value="DUF614 FAMILY PROTEIN-RELATED"/>
    <property type="match status" value="1"/>
</dbReference>
<dbReference type="Proteomes" id="UP000307440">
    <property type="component" value="Unassembled WGS sequence"/>
</dbReference>
<gene>
    <name evidence="1" type="ORF">FA15DRAFT_497231</name>
</gene>
<evidence type="ECO:0000313" key="2">
    <source>
        <dbReference type="Proteomes" id="UP000307440"/>
    </source>
</evidence>
<sequence>MTLQGGGNRNALNLPYDATGKREWSYGMLGCFGDLKTCCLASWCPCLAHARNRRRLQHLETHGTPDPDRDGVCGPDGWLYAFIEFACDMGWILQIGTRENIRNRYNIRGSGGGDCMAAFCCQPCDLVQGSREIELEENSFGPQFAPAPPLA</sequence>
<accession>A0A5C3KRS0</accession>
<name>A0A5C3KRS0_COPMA</name>
<keyword evidence="2" id="KW-1185">Reference proteome</keyword>
<dbReference type="STRING" id="230819.A0A5C3KRS0"/>
<dbReference type="Pfam" id="PF04749">
    <property type="entry name" value="PLAC8"/>
    <property type="match status" value="1"/>
</dbReference>
<dbReference type="InterPro" id="IPR006461">
    <property type="entry name" value="PLAC_motif_containing"/>
</dbReference>
<dbReference type="EMBL" id="ML210230">
    <property type="protein sequence ID" value="TFK22885.1"/>
    <property type="molecule type" value="Genomic_DNA"/>
</dbReference>
<protein>
    <submittedName>
        <fullName evidence="1">PLAC8-domain-containing protein</fullName>
    </submittedName>
</protein>
<organism evidence="1 2">
    <name type="scientific">Coprinopsis marcescibilis</name>
    <name type="common">Agaric fungus</name>
    <name type="synonym">Psathyrella marcescibilis</name>
    <dbReference type="NCBI Taxonomy" id="230819"/>
    <lineage>
        <taxon>Eukaryota</taxon>
        <taxon>Fungi</taxon>
        <taxon>Dikarya</taxon>
        <taxon>Basidiomycota</taxon>
        <taxon>Agaricomycotina</taxon>
        <taxon>Agaricomycetes</taxon>
        <taxon>Agaricomycetidae</taxon>
        <taxon>Agaricales</taxon>
        <taxon>Agaricineae</taxon>
        <taxon>Psathyrellaceae</taxon>
        <taxon>Coprinopsis</taxon>
    </lineage>
</organism>
<dbReference type="OrthoDB" id="1045822at2759"/>